<evidence type="ECO:0000313" key="3">
    <source>
        <dbReference type="Proteomes" id="UP000178820"/>
    </source>
</evidence>
<sequence length="161" mass="18170">MENQADRQKYFDVLKVLIVALFGFAFVMGVFSVGIWVGQKRAEFSFRWLNSYHRNFGGPQGGFLDNFPNSNLMGGHGIFGVVIGIYTNNLIIKDQDNMEKIVVISTETIMRNNVGNMNFFDIKINDRVVIIGSPNGEGQVEAKFIRVLPPVTSFIKIIEIF</sequence>
<comment type="caution">
    <text evidence="2">The sequence shown here is derived from an EMBL/GenBank/DDBJ whole genome shotgun (WGS) entry which is preliminary data.</text>
</comment>
<dbReference type="AlphaFoldDB" id="A0A1G2I486"/>
<keyword evidence="1" id="KW-1133">Transmembrane helix</keyword>
<keyword evidence="1" id="KW-0472">Membrane</keyword>
<gene>
    <name evidence="2" type="ORF">A3D44_04265</name>
</gene>
<reference evidence="2 3" key="1">
    <citation type="journal article" date="2016" name="Nat. Commun.">
        <title>Thousands of microbial genomes shed light on interconnected biogeochemical processes in an aquifer system.</title>
        <authorList>
            <person name="Anantharaman K."/>
            <person name="Brown C.T."/>
            <person name="Hug L.A."/>
            <person name="Sharon I."/>
            <person name="Castelle C.J."/>
            <person name="Probst A.J."/>
            <person name="Thomas B.C."/>
            <person name="Singh A."/>
            <person name="Wilkins M.J."/>
            <person name="Karaoz U."/>
            <person name="Brodie E.L."/>
            <person name="Williams K.H."/>
            <person name="Hubbard S.S."/>
            <person name="Banfield J.F."/>
        </authorList>
    </citation>
    <scope>NUCLEOTIDE SEQUENCE [LARGE SCALE GENOMIC DNA]</scope>
</reference>
<dbReference type="EMBL" id="MHOT01000017">
    <property type="protein sequence ID" value="OGZ68868.1"/>
    <property type="molecule type" value="Genomic_DNA"/>
</dbReference>
<evidence type="ECO:0000313" key="2">
    <source>
        <dbReference type="EMBL" id="OGZ68868.1"/>
    </source>
</evidence>
<evidence type="ECO:0000256" key="1">
    <source>
        <dbReference type="SAM" id="Phobius"/>
    </source>
</evidence>
<accession>A0A1G2I486</accession>
<feature type="transmembrane region" description="Helical" evidence="1">
    <location>
        <begin position="16"/>
        <end position="37"/>
    </location>
</feature>
<dbReference type="STRING" id="1802207.A3D44_04265"/>
<dbReference type="Proteomes" id="UP000178820">
    <property type="component" value="Unassembled WGS sequence"/>
</dbReference>
<evidence type="ECO:0008006" key="4">
    <source>
        <dbReference type="Google" id="ProtNLM"/>
    </source>
</evidence>
<keyword evidence="1" id="KW-0812">Transmembrane</keyword>
<name>A0A1G2I486_9BACT</name>
<organism evidence="2 3">
    <name type="scientific">Candidatus Staskawiczbacteria bacterium RIFCSPHIGHO2_02_FULL_42_22</name>
    <dbReference type="NCBI Taxonomy" id="1802207"/>
    <lineage>
        <taxon>Bacteria</taxon>
        <taxon>Candidatus Staskawicziibacteriota</taxon>
    </lineage>
</organism>
<protein>
    <recommendedName>
        <fullName evidence="4">DUF5666 domain-containing protein</fullName>
    </recommendedName>
</protein>
<proteinExistence type="predicted"/>